<geneLocation type="plasmid" evidence="2">
    <name>cai42_Plasmidc</name>
</geneLocation>
<dbReference type="AlphaFoldDB" id="A0A159ZBD0"/>
<keyword evidence="2" id="KW-1185">Reference proteome</keyword>
<organism evidence="1 2">
    <name type="scientific">Frigidibacter mobilis</name>
    <dbReference type="NCBI Taxonomy" id="1335048"/>
    <lineage>
        <taxon>Bacteria</taxon>
        <taxon>Pseudomonadati</taxon>
        <taxon>Pseudomonadota</taxon>
        <taxon>Alphaproteobacteria</taxon>
        <taxon>Rhodobacterales</taxon>
        <taxon>Paracoccaceae</taxon>
        <taxon>Frigidibacter</taxon>
    </lineage>
</organism>
<evidence type="ECO:0000313" key="2">
    <source>
        <dbReference type="Proteomes" id="UP000076128"/>
    </source>
</evidence>
<reference evidence="1 2" key="1">
    <citation type="submission" date="2015-09" db="EMBL/GenBank/DDBJ databases">
        <title>Complete genome sequence of Defluviimonas alba cai42t isolated from an oilfield in Xinjiang.</title>
        <authorList>
            <person name="Geng S."/>
            <person name="Pan X."/>
            <person name="Wu X."/>
        </authorList>
    </citation>
    <scope>NUCLEOTIDE SEQUENCE [LARGE SCALE GENOMIC DNA]</scope>
    <source>
        <strain evidence="2">cai42</strain>
        <plasmid evidence="2">cai42_Plasmidc</plasmid>
    </source>
</reference>
<sequence>MTMIVDFHAELMGWIPPPDGIAMCQGVTCHGIFDLIPANWTV</sequence>
<proteinExistence type="predicted"/>
<keyword evidence="1" id="KW-0614">Plasmid</keyword>
<dbReference type="EMBL" id="CP012664">
    <property type="protein sequence ID" value="AMY72164.1"/>
    <property type="molecule type" value="Genomic_DNA"/>
</dbReference>
<dbReference type="KEGG" id="daa:AKL17_3p0008"/>
<evidence type="ECO:0000313" key="1">
    <source>
        <dbReference type="EMBL" id="AMY72164.1"/>
    </source>
</evidence>
<name>A0A159ZBD0_9RHOB</name>
<dbReference type="Proteomes" id="UP000076128">
    <property type="component" value="Plasmid pcai42C"/>
</dbReference>
<accession>A0A159ZBD0</accession>
<gene>
    <name evidence="1" type="ORF">AKL17_3p0008</name>
</gene>
<protein>
    <submittedName>
        <fullName evidence="1">Uncharacterized protein</fullName>
    </submittedName>
</protein>
<dbReference type="RefSeq" id="WP_257724909.1">
    <property type="nucleotide sequence ID" value="NZ_CP012664.1"/>
</dbReference>